<feature type="compositionally biased region" description="Low complexity" evidence="1">
    <location>
        <begin position="665"/>
        <end position="679"/>
    </location>
</feature>
<name>A0A9Y2IGQ6_9PSEU</name>
<evidence type="ECO:0000256" key="1">
    <source>
        <dbReference type="SAM" id="MobiDB-lite"/>
    </source>
</evidence>
<protein>
    <submittedName>
        <fullName evidence="2">Uncharacterized protein</fullName>
    </submittedName>
</protein>
<evidence type="ECO:0000313" key="2">
    <source>
        <dbReference type="EMBL" id="WIX78696.1"/>
    </source>
</evidence>
<feature type="region of interest" description="Disordered" evidence="1">
    <location>
        <begin position="220"/>
        <end position="615"/>
    </location>
</feature>
<feature type="compositionally biased region" description="Polar residues" evidence="1">
    <location>
        <begin position="427"/>
        <end position="440"/>
    </location>
</feature>
<feature type="compositionally biased region" description="Low complexity" evidence="1">
    <location>
        <begin position="265"/>
        <end position="282"/>
    </location>
</feature>
<keyword evidence="3" id="KW-1185">Reference proteome</keyword>
<dbReference type="EMBL" id="CP127294">
    <property type="protein sequence ID" value="WIX78696.1"/>
    <property type="molecule type" value="Genomic_DNA"/>
</dbReference>
<sequence length="819" mass="78711">MRLVRLGQQPSRVAEDVRAALASLGRGSTVIGGVALIGARPAGGDRAVEAVVVLPKGVLIVIGVDLPDPALRLEAPLGGPWKADGWPLVHGDDAVNPATEALDLSAECERRIAELAPGSGPVGTIVAVGPYVETVDQPPADLAGPVRVLHPTPTTMLAATVSLATARSPRSLDQARALIGALAPDAPAMSDEVLLGEGFVRYTDDPPVPVPVPAPAAVAPPVSGVSKPAQRARITSVPPPPPVIPTTRPVPHVAAPSLAGVPAEAPAFPGSSTSATSPAAAPEPEDHLATAPTESTAAPGSSTSATSPAAVPFPAAVPPAVGEAHGTEQDQAIHLADAPTESTAAPTFPGAEGAGASPGNPLFPSTAGAAASPAAADSATESEQAIPLADGPTESTAAPSFPGAQEDGPSTSGGGRGGALESAVTEKMTSPNQGGPKQSGQRPAGQRAMPAPRPGAPGNGNGRPSGTTNATRGGKPSVAPAGNPPVAAGGTPPAAAGGIPLVAPAGQSPAAVGGKPAGGPGGNPTAAGASAGPGSKPTTAGPNAGPGSKPTTAGPNAGPGGKPPVPAARQGAAATAAGATPPRAVSSASSAPSASGSVGVPAGGGAPPRAKEQSRTVRWVPVAAIGLLAILLVTAIVVAATGGGGGGEAAPAPSSSARPVPPPAAVSSAPAGSAAPSLSFEPRASSSDQRCASHAFGDVQASLQQTSCSAVSRASYTALVDGRAAAVTMAVVQFPDAAQATHFKQVADTPGGGGILDVATETGKWPGPPPQFDSAAYASKLDGTGVRLVQVVWQSGPSTPDDPGLSRAAQGALALAMPA</sequence>
<dbReference type="AlphaFoldDB" id="A0A9Y2IGQ6"/>
<evidence type="ECO:0000313" key="3">
    <source>
        <dbReference type="Proteomes" id="UP001236014"/>
    </source>
</evidence>
<reference evidence="2 3" key="1">
    <citation type="submission" date="2023-06" db="EMBL/GenBank/DDBJ databases">
        <authorList>
            <person name="Oyuntsetseg B."/>
            <person name="Kim S.B."/>
        </authorList>
    </citation>
    <scope>NUCLEOTIDE SEQUENCE [LARGE SCALE GENOMIC DNA]</scope>
    <source>
        <strain evidence="2 3">2-15</strain>
    </source>
</reference>
<feature type="compositionally biased region" description="Low complexity" evidence="1">
    <location>
        <begin position="567"/>
        <end position="600"/>
    </location>
</feature>
<feature type="compositionally biased region" description="Low complexity" evidence="1">
    <location>
        <begin position="523"/>
        <end position="538"/>
    </location>
</feature>
<accession>A0A9Y2IGQ6</accession>
<feature type="compositionally biased region" description="Low complexity" evidence="1">
    <location>
        <begin position="649"/>
        <end position="658"/>
    </location>
</feature>
<feature type="region of interest" description="Disordered" evidence="1">
    <location>
        <begin position="644"/>
        <end position="686"/>
    </location>
</feature>
<feature type="compositionally biased region" description="Low complexity" evidence="1">
    <location>
        <begin position="479"/>
        <end position="498"/>
    </location>
</feature>
<dbReference type="KEGG" id="acab:QRX50_46420"/>
<proteinExistence type="predicted"/>
<feature type="compositionally biased region" description="Low complexity" evidence="1">
    <location>
        <begin position="364"/>
        <end position="383"/>
    </location>
</feature>
<feature type="compositionally biased region" description="Low complexity" evidence="1">
    <location>
        <begin position="441"/>
        <end position="450"/>
    </location>
</feature>
<feature type="compositionally biased region" description="Low complexity" evidence="1">
    <location>
        <begin position="289"/>
        <end position="324"/>
    </location>
</feature>
<gene>
    <name evidence="2" type="ORF">QRX50_46420</name>
</gene>
<dbReference type="Proteomes" id="UP001236014">
    <property type="component" value="Chromosome"/>
</dbReference>
<dbReference type="RefSeq" id="WP_285969401.1">
    <property type="nucleotide sequence ID" value="NZ_CP127294.1"/>
</dbReference>
<organism evidence="2 3">
    <name type="scientific">Amycolatopsis carbonis</name>
    <dbReference type="NCBI Taxonomy" id="715471"/>
    <lineage>
        <taxon>Bacteria</taxon>
        <taxon>Bacillati</taxon>
        <taxon>Actinomycetota</taxon>
        <taxon>Actinomycetes</taxon>
        <taxon>Pseudonocardiales</taxon>
        <taxon>Pseudonocardiaceae</taxon>
        <taxon>Amycolatopsis</taxon>
    </lineage>
</organism>